<sequence length="118" mass="13061">MNRSSLFSCPCKTSQAQRNIGCGLLEQGQRHEVRSYVSLVPQVSGFLFKYLYDADKCAQLEVHVCRSYRCGISRTGIKTSSETVNGEADASSLIRPANLHRAGRAAREPCMEGNLETF</sequence>
<reference evidence="1" key="1">
    <citation type="journal article" date="2023" name="G3 (Bethesda)">
        <title>A reference genome for the long-term kleptoplast-retaining sea slug Elysia crispata morphotype clarki.</title>
        <authorList>
            <person name="Eastman K.E."/>
            <person name="Pendleton A.L."/>
            <person name="Shaikh M.A."/>
            <person name="Suttiyut T."/>
            <person name="Ogas R."/>
            <person name="Tomko P."/>
            <person name="Gavelis G."/>
            <person name="Widhalm J.R."/>
            <person name="Wisecaver J.H."/>
        </authorList>
    </citation>
    <scope>NUCLEOTIDE SEQUENCE</scope>
    <source>
        <strain evidence="1">ECLA1</strain>
    </source>
</reference>
<dbReference type="EMBL" id="JAWDGP010003079">
    <property type="protein sequence ID" value="KAK3777417.1"/>
    <property type="molecule type" value="Genomic_DNA"/>
</dbReference>
<gene>
    <name evidence="1" type="ORF">RRG08_032520</name>
</gene>
<name>A0AAE0ZZB9_9GAST</name>
<dbReference type="AlphaFoldDB" id="A0AAE0ZZB9"/>
<organism evidence="1 2">
    <name type="scientific">Elysia crispata</name>
    <name type="common">lettuce slug</name>
    <dbReference type="NCBI Taxonomy" id="231223"/>
    <lineage>
        <taxon>Eukaryota</taxon>
        <taxon>Metazoa</taxon>
        <taxon>Spiralia</taxon>
        <taxon>Lophotrochozoa</taxon>
        <taxon>Mollusca</taxon>
        <taxon>Gastropoda</taxon>
        <taxon>Heterobranchia</taxon>
        <taxon>Euthyneura</taxon>
        <taxon>Panpulmonata</taxon>
        <taxon>Sacoglossa</taxon>
        <taxon>Placobranchoidea</taxon>
        <taxon>Plakobranchidae</taxon>
        <taxon>Elysia</taxon>
    </lineage>
</organism>
<protein>
    <submittedName>
        <fullName evidence="1">Uncharacterized protein</fullName>
    </submittedName>
</protein>
<evidence type="ECO:0000313" key="1">
    <source>
        <dbReference type="EMBL" id="KAK3777417.1"/>
    </source>
</evidence>
<comment type="caution">
    <text evidence="1">The sequence shown here is derived from an EMBL/GenBank/DDBJ whole genome shotgun (WGS) entry which is preliminary data.</text>
</comment>
<dbReference type="Proteomes" id="UP001283361">
    <property type="component" value="Unassembled WGS sequence"/>
</dbReference>
<proteinExistence type="predicted"/>
<accession>A0AAE0ZZB9</accession>
<evidence type="ECO:0000313" key="2">
    <source>
        <dbReference type="Proteomes" id="UP001283361"/>
    </source>
</evidence>
<keyword evidence="2" id="KW-1185">Reference proteome</keyword>